<feature type="compositionally biased region" description="Pro residues" evidence="1">
    <location>
        <begin position="61"/>
        <end position="77"/>
    </location>
</feature>
<protein>
    <submittedName>
        <fullName evidence="2">Uncharacterized protein</fullName>
    </submittedName>
</protein>
<dbReference type="Proteomes" id="UP000603708">
    <property type="component" value="Unassembled WGS sequence"/>
</dbReference>
<evidence type="ECO:0000313" key="2">
    <source>
        <dbReference type="EMBL" id="GHH76593.1"/>
    </source>
</evidence>
<accession>A0A919G2W1</accession>
<keyword evidence="3" id="KW-1185">Reference proteome</keyword>
<comment type="caution">
    <text evidence="2">The sequence shown here is derived from an EMBL/GenBank/DDBJ whole genome shotgun (WGS) entry which is preliminary data.</text>
</comment>
<dbReference type="EMBL" id="BNCD01000005">
    <property type="protein sequence ID" value="GHH76593.1"/>
    <property type="molecule type" value="Genomic_DNA"/>
</dbReference>
<proteinExistence type="predicted"/>
<gene>
    <name evidence="2" type="ORF">GCM10018793_22640</name>
</gene>
<evidence type="ECO:0000313" key="3">
    <source>
        <dbReference type="Proteomes" id="UP000603708"/>
    </source>
</evidence>
<reference evidence="2" key="2">
    <citation type="submission" date="2020-09" db="EMBL/GenBank/DDBJ databases">
        <authorList>
            <person name="Sun Q."/>
            <person name="Ohkuma M."/>
        </authorList>
    </citation>
    <scope>NUCLEOTIDE SEQUENCE</scope>
    <source>
        <strain evidence="2">JCM 5069</strain>
    </source>
</reference>
<feature type="region of interest" description="Disordered" evidence="1">
    <location>
        <begin position="58"/>
        <end position="85"/>
    </location>
</feature>
<reference evidence="2" key="1">
    <citation type="journal article" date="2014" name="Int. J. Syst. Evol. Microbiol.">
        <title>Complete genome sequence of Corynebacterium casei LMG S-19264T (=DSM 44701T), isolated from a smear-ripened cheese.</title>
        <authorList>
            <consortium name="US DOE Joint Genome Institute (JGI-PGF)"/>
            <person name="Walter F."/>
            <person name="Albersmeier A."/>
            <person name="Kalinowski J."/>
            <person name="Ruckert C."/>
        </authorList>
    </citation>
    <scope>NUCLEOTIDE SEQUENCE</scope>
    <source>
        <strain evidence="2">JCM 5069</strain>
    </source>
</reference>
<dbReference type="AlphaFoldDB" id="A0A919G2W1"/>
<name>A0A919G2W1_9ACTN</name>
<organism evidence="2 3">
    <name type="scientific">Streptomyces sulfonofaciens</name>
    <dbReference type="NCBI Taxonomy" id="68272"/>
    <lineage>
        <taxon>Bacteria</taxon>
        <taxon>Bacillati</taxon>
        <taxon>Actinomycetota</taxon>
        <taxon>Actinomycetes</taxon>
        <taxon>Kitasatosporales</taxon>
        <taxon>Streptomycetaceae</taxon>
        <taxon>Streptomyces</taxon>
    </lineage>
</organism>
<evidence type="ECO:0000256" key="1">
    <source>
        <dbReference type="SAM" id="MobiDB-lite"/>
    </source>
</evidence>
<sequence>MASESVHRDQRVQPSGVHVRVLSPCSEFPAARLPLLSRLSRLRRMVRVGRVGRLPRVVRVRPPPRPSRFAPVRPPGPTGAGTAKRRSLGVLPWRCHRFSGPEACHAAGHRSPSAKVCK</sequence>